<comment type="caution">
    <text evidence="1">The sequence shown here is derived from an EMBL/GenBank/DDBJ whole genome shotgun (WGS) entry which is preliminary data.</text>
</comment>
<keyword evidence="2" id="KW-1185">Reference proteome</keyword>
<evidence type="ECO:0000313" key="1">
    <source>
        <dbReference type="EMBL" id="KAK5835152.1"/>
    </source>
</evidence>
<dbReference type="Proteomes" id="UP001358586">
    <property type="component" value="Chromosome 4"/>
</dbReference>
<gene>
    <name evidence="1" type="ORF">PVK06_010838</name>
</gene>
<reference evidence="1 2" key="1">
    <citation type="submission" date="2023-03" db="EMBL/GenBank/DDBJ databases">
        <title>WGS of Gossypium arboreum.</title>
        <authorList>
            <person name="Yu D."/>
        </authorList>
    </citation>
    <scope>NUCLEOTIDE SEQUENCE [LARGE SCALE GENOMIC DNA]</scope>
    <source>
        <tissue evidence="1">Leaf</tissue>
    </source>
</reference>
<sequence length="191" mass="22591">MDCVRKWGREKGSLVGETCGFRGFPWRWPVTKISKSREVSLPENLQLEAPINYYNRDWLTWVFKSGTSEQCRLFCCGLWVLWTSRYQLVHESRNTSGNEILKWILSYVKEFDGLEARKLTNIVVEEHWKPLPSTNLKINFDTSFDSHWSRSGSRLVVQDVGVGLWLRKLYFIKQCPLRSQQKHMHVYKPFS</sequence>
<organism evidence="1 2">
    <name type="scientific">Gossypium arboreum</name>
    <name type="common">Tree cotton</name>
    <name type="synonym">Gossypium nanking</name>
    <dbReference type="NCBI Taxonomy" id="29729"/>
    <lineage>
        <taxon>Eukaryota</taxon>
        <taxon>Viridiplantae</taxon>
        <taxon>Streptophyta</taxon>
        <taxon>Embryophyta</taxon>
        <taxon>Tracheophyta</taxon>
        <taxon>Spermatophyta</taxon>
        <taxon>Magnoliopsida</taxon>
        <taxon>eudicotyledons</taxon>
        <taxon>Gunneridae</taxon>
        <taxon>Pentapetalae</taxon>
        <taxon>rosids</taxon>
        <taxon>malvids</taxon>
        <taxon>Malvales</taxon>
        <taxon>Malvaceae</taxon>
        <taxon>Malvoideae</taxon>
        <taxon>Gossypium</taxon>
    </lineage>
</organism>
<proteinExistence type="predicted"/>
<dbReference type="EMBL" id="JARKNE010000004">
    <property type="protein sequence ID" value="KAK5835152.1"/>
    <property type="molecule type" value="Genomic_DNA"/>
</dbReference>
<accession>A0ABR0Q7D7</accession>
<protein>
    <submittedName>
        <fullName evidence="1">Uncharacterized protein</fullName>
    </submittedName>
</protein>
<name>A0ABR0Q7D7_GOSAR</name>
<evidence type="ECO:0000313" key="2">
    <source>
        <dbReference type="Proteomes" id="UP001358586"/>
    </source>
</evidence>